<dbReference type="RefSeq" id="WP_184016969.1">
    <property type="nucleotide sequence ID" value="NZ_JACHFD010000005.1"/>
</dbReference>
<protein>
    <submittedName>
        <fullName evidence="1">Uncharacterized protein</fullName>
    </submittedName>
</protein>
<sequence>MNDTEETLADLTDEQCDAVKRLIIAGKLDFAIHSTNPGTWSHDIGISVDHDEMMAALQEETAKKARRKSQQND</sequence>
<keyword evidence="2" id="KW-1185">Reference proteome</keyword>
<reference evidence="1 2" key="1">
    <citation type="submission" date="2020-08" db="EMBL/GenBank/DDBJ databases">
        <title>Genomic Encyclopedia of Type Strains, Phase IV (KMG-IV): sequencing the most valuable type-strain genomes for metagenomic binning, comparative biology and taxonomic classification.</title>
        <authorList>
            <person name="Goeker M."/>
        </authorList>
    </citation>
    <scope>NUCLEOTIDE SEQUENCE [LARGE SCALE GENOMIC DNA]</scope>
    <source>
        <strain evidence="1 2">YC6886</strain>
    </source>
</reference>
<dbReference type="AlphaFoldDB" id="A0A840UY72"/>
<accession>A0A840UY72</accession>
<organism evidence="1 2">
    <name type="scientific">Haloferula luteola</name>
    <dbReference type="NCBI Taxonomy" id="595692"/>
    <lineage>
        <taxon>Bacteria</taxon>
        <taxon>Pseudomonadati</taxon>
        <taxon>Verrucomicrobiota</taxon>
        <taxon>Verrucomicrobiia</taxon>
        <taxon>Verrucomicrobiales</taxon>
        <taxon>Verrucomicrobiaceae</taxon>
        <taxon>Haloferula</taxon>
    </lineage>
</organism>
<dbReference type="Proteomes" id="UP000557717">
    <property type="component" value="Unassembled WGS sequence"/>
</dbReference>
<proteinExistence type="predicted"/>
<evidence type="ECO:0000313" key="2">
    <source>
        <dbReference type="Proteomes" id="UP000557717"/>
    </source>
</evidence>
<name>A0A840UY72_9BACT</name>
<dbReference type="EMBL" id="JACHFD010000005">
    <property type="protein sequence ID" value="MBB5351097.1"/>
    <property type="molecule type" value="Genomic_DNA"/>
</dbReference>
<comment type="caution">
    <text evidence="1">The sequence shown here is derived from an EMBL/GenBank/DDBJ whole genome shotgun (WGS) entry which is preliminary data.</text>
</comment>
<gene>
    <name evidence="1" type="ORF">HNR46_001331</name>
</gene>
<evidence type="ECO:0000313" key="1">
    <source>
        <dbReference type="EMBL" id="MBB5351097.1"/>
    </source>
</evidence>